<proteinExistence type="predicted"/>
<dbReference type="Proteomes" id="UP000038009">
    <property type="component" value="Unassembled WGS sequence"/>
</dbReference>
<evidence type="ECO:0000256" key="1">
    <source>
        <dbReference type="SAM" id="MobiDB-lite"/>
    </source>
</evidence>
<keyword evidence="3" id="KW-1185">Reference proteome</keyword>
<dbReference type="EMBL" id="LJSK01000024">
    <property type="protein sequence ID" value="KPI89441.1"/>
    <property type="molecule type" value="Genomic_DNA"/>
</dbReference>
<organism evidence="2 3">
    <name type="scientific">Leptomonas seymouri</name>
    <dbReference type="NCBI Taxonomy" id="5684"/>
    <lineage>
        <taxon>Eukaryota</taxon>
        <taxon>Discoba</taxon>
        <taxon>Euglenozoa</taxon>
        <taxon>Kinetoplastea</taxon>
        <taxon>Metakinetoplastina</taxon>
        <taxon>Trypanosomatida</taxon>
        <taxon>Trypanosomatidae</taxon>
        <taxon>Leishmaniinae</taxon>
        <taxon>Leptomonas</taxon>
    </lineage>
</organism>
<evidence type="ECO:0000313" key="3">
    <source>
        <dbReference type="Proteomes" id="UP000038009"/>
    </source>
</evidence>
<reference evidence="2 3" key="1">
    <citation type="journal article" date="2015" name="PLoS Pathog.">
        <title>Leptomonas seymouri: Adaptations to the Dixenous Life Cycle Analyzed by Genome Sequencing, Transcriptome Profiling and Co-infection with Leishmania donovani.</title>
        <authorList>
            <person name="Kraeva N."/>
            <person name="Butenko A."/>
            <person name="Hlavacova J."/>
            <person name="Kostygov A."/>
            <person name="Myskova J."/>
            <person name="Grybchuk D."/>
            <person name="Lestinova T."/>
            <person name="Votypka J."/>
            <person name="Volf P."/>
            <person name="Opperdoes F."/>
            <person name="Flegontov P."/>
            <person name="Lukes J."/>
            <person name="Yurchenko V."/>
        </authorList>
    </citation>
    <scope>NUCLEOTIDE SEQUENCE [LARGE SCALE GENOMIC DNA]</scope>
    <source>
        <strain evidence="2 3">ATCC 30220</strain>
    </source>
</reference>
<dbReference type="AlphaFoldDB" id="A0A0N1PCZ5"/>
<protein>
    <submittedName>
        <fullName evidence="2">Uncharacterized protein</fullName>
    </submittedName>
</protein>
<feature type="region of interest" description="Disordered" evidence="1">
    <location>
        <begin position="25"/>
        <end position="62"/>
    </location>
</feature>
<comment type="caution">
    <text evidence="2">The sequence shown here is derived from an EMBL/GenBank/DDBJ whole genome shotgun (WGS) entry which is preliminary data.</text>
</comment>
<gene>
    <name evidence="2" type="ORF">ABL78_1477</name>
</gene>
<name>A0A0N1PCZ5_LEPSE</name>
<evidence type="ECO:0000313" key="2">
    <source>
        <dbReference type="EMBL" id="KPI89441.1"/>
    </source>
</evidence>
<dbReference type="VEuPathDB" id="TriTrypDB:Lsey_0024_0340"/>
<accession>A0A0N1PCZ5</accession>
<sequence length="94" mass="10188">MLSGNRELILGQCCARSCVSLAHPHHKFHSSKSGDAVPGGSWQQGGDRAADAAKPSSASEVRSFTQRNAYSSIAQTSSLDRRNWYRFAFSHCCG</sequence>